<evidence type="ECO:0000313" key="2">
    <source>
        <dbReference type="EMBL" id="EDW40422.1"/>
    </source>
</evidence>
<dbReference type="HOGENOM" id="CLU_575231_0_0_1"/>
<dbReference type="OMA" id="HEQILNW"/>
<dbReference type="OrthoDB" id="7858940at2759"/>
<feature type="compositionally biased region" description="Low complexity" evidence="1">
    <location>
        <begin position="156"/>
        <end position="171"/>
    </location>
</feature>
<feature type="region of interest" description="Disordered" evidence="1">
    <location>
        <begin position="365"/>
        <end position="400"/>
    </location>
</feature>
<evidence type="ECO:0000313" key="3">
    <source>
        <dbReference type="Proteomes" id="UP000008744"/>
    </source>
</evidence>
<accession>B4GRN7</accession>
<name>B4GRN7_DROPE</name>
<feature type="compositionally biased region" description="Polar residues" evidence="1">
    <location>
        <begin position="222"/>
        <end position="242"/>
    </location>
</feature>
<organism evidence="3">
    <name type="scientific">Drosophila persimilis</name>
    <name type="common">Fruit fly</name>
    <dbReference type="NCBI Taxonomy" id="7234"/>
    <lineage>
        <taxon>Eukaryota</taxon>
        <taxon>Metazoa</taxon>
        <taxon>Ecdysozoa</taxon>
        <taxon>Arthropoda</taxon>
        <taxon>Hexapoda</taxon>
        <taxon>Insecta</taxon>
        <taxon>Pterygota</taxon>
        <taxon>Neoptera</taxon>
        <taxon>Endopterygota</taxon>
        <taxon>Diptera</taxon>
        <taxon>Brachycera</taxon>
        <taxon>Muscomorpha</taxon>
        <taxon>Ephydroidea</taxon>
        <taxon>Drosophilidae</taxon>
        <taxon>Drosophila</taxon>
        <taxon>Sophophora</taxon>
    </lineage>
</organism>
<reference evidence="2 3" key="1">
    <citation type="journal article" date="2007" name="Nature">
        <title>Evolution of genes and genomes on the Drosophila phylogeny.</title>
        <authorList>
            <consortium name="Drosophila 12 Genomes Consortium"/>
            <person name="Clark A.G."/>
            <person name="Eisen M.B."/>
            <person name="Smith D.R."/>
            <person name="Bergman C.M."/>
            <person name="Oliver B."/>
            <person name="Markow T.A."/>
            <person name="Kaufman T.C."/>
            <person name="Kellis M."/>
            <person name="Gelbart W."/>
            <person name="Iyer V.N."/>
            <person name="Pollard D.A."/>
            <person name="Sackton T.B."/>
            <person name="Larracuente A.M."/>
            <person name="Singh N.D."/>
            <person name="Abad J.P."/>
            <person name="Abt D.N."/>
            <person name="Adryan B."/>
            <person name="Aguade M."/>
            <person name="Akashi H."/>
            <person name="Anderson W.W."/>
            <person name="Aquadro C.F."/>
            <person name="Ardell D.H."/>
            <person name="Arguello R."/>
            <person name="Artieri C.G."/>
            <person name="Barbash D.A."/>
            <person name="Barker D."/>
            <person name="Barsanti P."/>
            <person name="Batterham P."/>
            <person name="Batzoglou S."/>
            <person name="Begun D."/>
            <person name="Bhutkar A."/>
            <person name="Blanco E."/>
            <person name="Bosak S.A."/>
            <person name="Bradley R.K."/>
            <person name="Brand A.D."/>
            <person name="Brent M.R."/>
            <person name="Brooks A.N."/>
            <person name="Brown R.H."/>
            <person name="Butlin R.K."/>
            <person name="Caggese C."/>
            <person name="Calvi B.R."/>
            <person name="Bernardo de Carvalho A."/>
            <person name="Caspi A."/>
            <person name="Castrezana S."/>
            <person name="Celniker S.E."/>
            <person name="Chang J.L."/>
            <person name="Chapple C."/>
            <person name="Chatterji S."/>
            <person name="Chinwalla A."/>
            <person name="Civetta A."/>
            <person name="Clifton S.W."/>
            <person name="Comeron J.M."/>
            <person name="Costello J.C."/>
            <person name="Coyne J.A."/>
            <person name="Daub J."/>
            <person name="David R.G."/>
            <person name="Delcher A.L."/>
            <person name="Delehaunty K."/>
            <person name="Do C.B."/>
            <person name="Ebling H."/>
            <person name="Edwards K."/>
            <person name="Eickbush T."/>
            <person name="Evans J.D."/>
            <person name="Filipski A."/>
            <person name="Findeiss S."/>
            <person name="Freyhult E."/>
            <person name="Fulton L."/>
            <person name="Fulton R."/>
            <person name="Garcia A.C."/>
            <person name="Gardiner A."/>
            <person name="Garfield D.A."/>
            <person name="Garvin B.E."/>
            <person name="Gibson G."/>
            <person name="Gilbert D."/>
            <person name="Gnerre S."/>
            <person name="Godfrey J."/>
            <person name="Good R."/>
            <person name="Gotea V."/>
            <person name="Gravely B."/>
            <person name="Greenberg A.J."/>
            <person name="Griffiths-Jones S."/>
            <person name="Gross S."/>
            <person name="Guigo R."/>
            <person name="Gustafson E.A."/>
            <person name="Haerty W."/>
            <person name="Hahn M.W."/>
            <person name="Halligan D.L."/>
            <person name="Halpern A.L."/>
            <person name="Halter G.M."/>
            <person name="Han M.V."/>
            <person name="Heger A."/>
            <person name="Hillier L."/>
            <person name="Hinrichs A.S."/>
            <person name="Holmes I."/>
            <person name="Hoskins R.A."/>
            <person name="Hubisz M.J."/>
            <person name="Hultmark D."/>
            <person name="Huntley M.A."/>
            <person name="Jaffe D.B."/>
            <person name="Jagadeeshan S."/>
            <person name="Jeck W.R."/>
            <person name="Johnson J."/>
            <person name="Jones C.D."/>
            <person name="Jordan W.C."/>
            <person name="Karpen G.H."/>
            <person name="Kataoka E."/>
            <person name="Keightley P.D."/>
            <person name="Kheradpour P."/>
            <person name="Kirkness E.F."/>
            <person name="Koerich L.B."/>
            <person name="Kristiansen K."/>
            <person name="Kudrna D."/>
            <person name="Kulathinal R.J."/>
            <person name="Kumar S."/>
            <person name="Kwok R."/>
            <person name="Lander E."/>
            <person name="Langley C.H."/>
            <person name="Lapoint R."/>
            <person name="Lazzaro B.P."/>
            <person name="Lee S.J."/>
            <person name="Levesque L."/>
            <person name="Li R."/>
            <person name="Lin C.F."/>
            <person name="Lin M.F."/>
            <person name="Lindblad-Toh K."/>
            <person name="Llopart A."/>
            <person name="Long M."/>
            <person name="Low L."/>
            <person name="Lozovsky E."/>
            <person name="Lu J."/>
            <person name="Luo M."/>
            <person name="Machado C.A."/>
            <person name="Makalowski W."/>
            <person name="Marzo M."/>
            <person name="Matsuda M."/>
            <person name="Matzkin L."/>
            <person name="McAllister B."/>
            <person name="McBride C.S."/>
            <person name="McKernan B."/>
            <person name="McKernan K."/>
            <person name="Mendez-Lago M."/>
            <person name="Minx P."/>
            <person name="Mollenhauer M.U."/>
            <person name="Montooth K."/>
            <person name="Mount S.M."/>
            <person name="Mu X."/>
            <person name="Myers E."/>
            <person name="Negre B."/>
            <person name="Newfeld S."/>
            <person name="Nielsen R."/>
            <person name="Noor M.A."/>
            <person name="O'Grady P."/>
            <person name="Pachter L."/>
            <person name="Papaceit M."/>
            <person name="Parisi M.J."/>
            <person name="Parisi M."/>
            <person name="Parts L."/>
            <person name="Pedersen J.S."/>
            <person name="Pesole G."/>
            <person name="Phillippy A.M."/>
            <person name="Ponting C.P."/>
            <person name="Pop M."/>
            <person name="Porcelli D."/>
            <person name="Powell J.R."/>
            <person name="Prohaska S."/>
            <person name="Pruitt K."/>
            <person name="Puig M."/>
            <person name="Quesneville H."/>
            <person name="Ram K.R."/>
            <person name="Rand D."/>
            <person name="Rasmussen M.D."/>
            <person name="Reed L.K."/>
            <person name="Reenan R."/>
            <person name="Reily A."/>
            <person name="Remington K.A."/>
            <person name="Rieger T.T."/>
            <person name="Ritchie M.G."/>
            <person name="Robin C."/>
            <person name="Rogers Y.H."/>
            <person name="Rohde C."/>
            <person name="Rozas J."/>
            <person name="Rubenfield M.J."/>
            <person name="Ruiz A."/>
            <person name="Russo S."/>
            <person name="Salzberg S.L."/>
            <person name="Sanchez-Gracia A."/>
            <person name="Saranga D.J."/>
            <person name="Sato H."/>
            <person name="Schaeffer S.W."/>
            <person name="Schatz M.C."/>
            <person name="Schlenke T."/>
            <person name="Schwartz R."/>
            <person name="Segarra C."/>
            <person name="Singh R.S."/>
            <person name="Sirot L."/>
            <person name="Sirota M."/>
            <person name="Sisneros N.B."/>
            <person name="Smith C.D."/>
            <person name="Smith T.F."/>
            <person name="Spieth J."/>
            <person name="Stage D.E."/>
            <person name="Stark A."/>
            <person name="Stephan W."/>
            <person name="Strausberg R.L."/>
            <person name="Strempel S."/>
            <person name="Sturgill D."/>
            <person name="Sutton G."/>
            <person name="Sutton G.G."/>
            <person name="Tao W."/>
            <person name="Teichmann S."/>
            <person name="Tobari Y.N."/>
            <person name="Tomimura Y."/>
            <person name="Tsolas J.M."/>
            <person name="Valente V.L."/>
            <person name="Venter E."/>
            <person name="Venter J.C."/>
            <person name="Vicario S."/>
            <person name="Vieira F.G."/>
            <person name="Vilella A.J."/>
            <person name="Villasante A."/>
            <person name="Walenz B."/>
            <person name="Wang J."/>
            <person name="Wasserman M."/>
            <person name="Watts T."/>
            <person name="Wilson D."/>
            <person name="Wilson R.K."/>
            <person name="Wing R.A."/>
            <person name="Wolfner M.F."/>
            <person name="Wong A."/>
            <person name="Wong G.K."/>
            <person name="Wu C.I."/>
            <person name="Wu G."/>
            <person name="Yamamoto D."/>
            <person name="Yang H.P."/>
            <person name="Yang S.P."/>
            <person name="Yorke J.A."/>
            <person name="Yoshida K."/>
            <person name="Zdobnov E."/>
            <person name="Zhang P."/>
            <person name="Zhang Y."/>
            <person name="Zimin A.V."/>
            <person name="Baldwin J."/>
            <person name="Abdouelleil A."/>
            <person name="Abdulkadir J."/>
            <person name="Abebe A."/>
            <person name="Abera B."/>
            <person name="Abreu J."/>
            <person name="Acer S.C."/>
            <person name="Aftuck L."/>
            <person name="Alexander A."/>
            <person name="An P."/>
            <person name="Anderson E."/>
            <person name="Anderson S."/>
            <person name="Arachi H."/>
            <person name="Azer M."/>
            <person name="Bachantsang P."/>
            <person name="Barry A."/>
            <person name="Bayul T."/>
            <person name="Berlin A."/>
            <person name="Bessette D."/>
            <person name="Bloom T."/>
            <person name="Blye J."/>
            <person name="Boguslavskiy L."/>
            <person name="Bonnet C."/>
            <person name="Boukhgalter B."/>
            <person name="Bourzgui I."/>
            <person name="Brown A."/>
            <person name="Cahill P."/>
            <person name="Channer S."/>
            <person name="Cheshatsang Y."/>
            <person name="Chuda L."/>
            <person name="Citroen M."/>
            <person name="Collymore A."/>
            <person name="Cooke P."/>
            <person name="Costello M."/>
            <person name="D'Aco K."/>
            <person name="Daza R."/>
            <person name="De Haan G."/>
            <person name="DeGray S."/>
            <person name="DeMaso C."/>
            <person name="Dhargay N."/>
            <person name="Dooley K."/>
            <person name="Dooley E."/>
            <person name="Doricent M."/>
            <person name="Dorje P."/>
            <person name="Dorjee K."/>
            <person name="Dupes A."/>
            <person name="Elong R."/>
            <person name="Falk J."/>
            <person name="Farina A."/>
            <person name="Faro S."/>
            <person name="Ferguson D."/>
            <person name="Fisher S."/>
            <person name="Foley C.D."/>
            <person name="Franke A."/>
            <person name="Friedrich D."/>
            <person name="Gadbois L."/>
            <person name="Gearin G."/>
            <person name="Gearin C.R."/>
            <person name="Giannoukos G."/>
            <person name="Goode T."/>
            <person name="Graham J."/>
            <person name="Grandbois E."/>
            <person name="Grewal S."/>
            <person name="Gyaltsen K."/>
            <person name="Hafez N."/>
            <person name="Hagos B."/>
            <person name="Hall J."/>
            <person name="Henson C."/>
            <person name="Hollinger A."/>
            <person name="Honan T."/>
            <person name="Huard M.D."/>
            <person name="Hughes L."/>
            <person name="Hurhula B."/>
            <person name="Husby M.E."/>
            <person name="Kamat A."/>
            <person name="Kanga B."/>
            <person name="Kashin S."/>
            <person name="Khazanovich D."/>
            <person name="Kisner P."/>
            <person name="Lance K."/>
            <person name="Lara M."/>
            <person name="Lee W."/>
            <person name="Lennon N."/>
            <person name="Letendre F."/>
            <person name="LeVine R."/>
            <person name="Lipovsky A."/>
            <person name="Liu X."/>
            <person name="Liu J."/>
            <person name="Liu S."/>
            <person name="Lokyitsang T."/>
            <person name="Lokyitsang Y."/>
            <person name="Lubonja R."/>
            <person name="Lui A."/>
            <person name="MacDonald P."/>
            <person name="Magnisalis V."/>
            <person name="Maru K."/>
            <person name="Matthews C."/>
            <person name="McCusker W."/>
            <person name="McDonough S."/>
            <person name="Mehta T."/>
            <person name="Meldrim J."/>
            <person name="Meneus L."/>
            <person name="Mihai O."/>
            <person name="Mihalev A."/>
            <person name="Mihova T."/>
            <person name="Mittelman R."/>
            <person name="Mlenga V."/>
            <person name="Montmayeur A."/>
            <person name="Mulrain L."/>
            <person name="Navidi A."/>
            <person name="Naylor J."/>
            <person name="Negash T."/>
            <person name="Nguyen T."/>
            <person name="Nguyen N."/>
            <person name="Nicol R."/>
            <person name="Norbu C."/>
            <person name="Norbu N."/>
            <person name="Novod N."/>
            <person name="O'Neill B."/>
            <person name="Osman S."/>
            <person name="Markiewicz E."/>
            <person name="Oyono O.L."/>
            <person name="Patti C."/>
            <person name="Phunkhang P."/>
            <person name="Pierre F."/>
            <person name="Priest M."/>
            <person name="Raghuraman S."/>
            <person name="Rege F."/>
            <person name="Reyes R."/>
            <person name="Rise C."/>
            <person name="Rogov P."/>
            <person name="Ross K."/>
            <person name="Ryan E."/>
            <person name="Settipalli S."/>
            <person name="Shea T."/>
            <person name="Sherpa N."/>
            <person name="Shi L."/>
            <person name="Shih D."/>
            <person name="Sparrow T."/>
            <person name="Spaulding J."/>
            <person name="Stalker J."/>
            <person name="Stange-Thomann N."/>
            <person name="Stavropoulos S."/>
            <person name="Stone C."/>
            <person name="Strader C."/>
            <person name="Tesfaye S."/>
            <person name="Thomson T."/>
            <person name="Thoulutsang Y."/>
            <person name="Thoulutsang D."/>
            <person name="Topham K."/>
            <person name="Topping I."/>
            <person name="Tsamla T."/>
            <person name="Vassiliev H."/>
            <person name="Vo A."/>
            <person name="Wangchuk T."/>
            <person name="Wangdi T."/>
            <person name="Weiand M."/>
            <person name="Wilkinson J."/>
            <person name="Wilson A."/>
            <person name="Yadav S."/>
            <person name="Young G."/>
            <person name="Yu Q."/>
            <person name="Zembek L."/>
            <person name="Zhong D."/>
            <person name="Zimmer A."/>
            <person name="Zwirko Z."/>
            <person name="Jaffe D.B."/>
            <person name="Alvarez P."/>
            <person name="Brockman W."/>
            <person name="Butler J."/>
            <person name="Chin C."/>
            <person name="Gnerre S."/>
            <person name="Grabherr M."/>
            <person name="Kleber M."/>
            <person name="Mauceli E."/>
            <person name="MacCallum I."/>
        </authorList>
    </citation>
    <scope>NUCLEOTIDE SEQUENCE [LARGE SCALE GENOMIC DNA]</scope>
    <source>
        <strain evidence="3">MSH-3 / Tucson 14011-0111.49</strain>
    </source>
</reference>
<feature type="region of interest" description="Disordered" evidence="1">
    <location>
        <begin position="270"/>
        <end position="310"/>
    </location>
</feature>
<feature type="compositionally biased region" description="Polar residues" evidence="1">
    <location>
        <begin position="125"/>
        <end position="146"/>
    </location>
</feature>
<dbReference type="EMBL" id="CH479188">
    <property type="protein sequence ID" value="EDW40422.1"/>
    <property type="molecule type" value="Genomic_DNA"/>
</dbReference>
<dbReference type="Proteomes" id="UP000008744">
    <property type="component" value="Unassembled WGS sequence"/>
</dbReference>
<feature type="region of interest" description="Disordered" evidence="1">
    <location>
        <begin position="123"/>
        <end position="243"/>
    </location>
</feature>
<feature type="compositionally biased region" description="Basic and acidic residues" evidence="1">
    <location>
        <begin position="1"/>
        <end position="14"/>
    </location>
</feature>
<keyword evidence="3" id="KW-1185">Reference proteome</keyword>
<dbReference type="KEGG" id="dpe:6596113"/>
<sequence>MRRSQRLIDKESRCKTKTKSLENAGSPQLFDETDDEWSQPLCQLLPLTQIVHQEEPVAIKRRSSSVSVKHVVPLKRRKGRPPAKRTTKNAKNSISFYQELHKSQSEVLKSATQWELGEYREQLQRPANSAQDSLQELQQQRPSSQVVHLKKKYRSLHSSNNNKNNPLKQLKGQIASQGKAGQGTSFFKQDQRPVTSECFGETYEEQTKEQVIPLKRRKSRAQSKQTQPEVMQEHCPSTTSPIEDSCLSSSQLQLLAKSYKEYSQRICEQQEDRKTSTAYVEKKVPPLDIPLKPPNEGSSTQGKPKQSSTFKRYGTEYQKQSPSKLPPKYPAHFVHQLPPLGGGDRSYMHMRPRAAPAAQLREMCPTPELTPVPEPQKAPLTTFDDLSPPNPGSESSGTLSLSDSIGEIFGTKNISRILNVQCPRQYILIEDHLPAMAMMLNVELVRLRAVLDLTQRLTHEQILNWPLKLEKPTND</sequence>
<dbReference type="AlphaFoldDB" id="B4GRN7"/>
<feature type="compositionally biased region" description="Polar residues" evidence="1">
    <location>
        <begin position="182"/>
        <end position="194"/>
    </location>
</feature>
<feature type="region of interest" description="Disordered" evidence="1">
    <location>
        <begin position="1"/>
        <end position="33"/>
    </location>
</feature>
<proteinExistence type="predicted"/>
<protein>
    <submittedName>
        <fullName evidence="2">GL25236</fullName>
    </submittedName>
</protein>
<dbReference type="eggNOG" id="ENOG502T97F">
    <property type="taxonomic scope" value="Eukaryota"/>
</dbReference>
<evidence type="ECO:0000256" key="1">
    <source>
        <dbReference type="SAM" id="MobiDB-lite"/>
    </source>
</evidence>
<gene>
    <name evidence="2" type="primary">Dper\GL25236</name>
    <name evidence="2" type="ORF">Dper_GL25236</name>
</gene>
<dbReference type="STRING" id="7234.B4GRN7"/>
<feature type="compositionally biased region" description="Polar residues" evidence="1">
    <location>
        <begin position="296"/>
        <end position="310"/>
    </location>
</feature>
<feature type="compositionally biased region" description="Basic and acidic residues" evidence="1">
    <location>
        <begin position="270"/>
        <end position="285"/>
    </location>
</feature>